<dbReference type="AlphaFoldDB" id="A0A062VBL9"/>
<name>A0A062VBL9_9PROT</name>
<evidence type="ECO:0000313" key="2">
    <source>
        <dbReference type="Proteomes" id="UP000027100"/>
    </source>
</evidence>
<dbReference type="eggNOG" id="ENOG5032HDB">
    <property type="taxonomic scope" value="Bacteria"/>
</dbReference>
<evidence type="ECO:0008006" key="3">
    <source>
        <dbReference type="Google" id="ProtNLM"/>
    </source>
</evidence>
<keyword evidence="2" id="KW-1185">Reference proteome</keyword>
<proteinExistence type="predicted"/>
<dbReference type="PATRIC" id="fig|1280954.3.peg.2864"/>
<dbReference type="STRING" id="1280954.HPO_14137"/>
<reference evidence="1 2" key="1">
    <citation type="journal article" date="2014" name="Antonie Van Leeuwenhoek">
        <title>Hyphomonas beringensis sp. nov. and Hyphomonas chukchiensis sp. nov., isolated from surface seawater of the Bering Sea and Chukchi Sea.</title>
        <authorList>
            <person name="Li C."/>
            <person name="Lai Q."/>
            <person name="Li G."/>
            <person name="Dong C."/>
            <person name="Wang J."/>
            <person name="Liao Y."/>
            <person name="Shao Z."/>
        </authorList>
    </citation>
    <scope>NUCLEOTIDE SEQUENCE [LARGE SCALE GENOMIC DNA]</scope>
    <source>
        <strain evidence="1 2">PS728</strain>
    </source>
</reference>
<evidence type="ECO:0000313" key="1">
    <source>
        <dbReference type="EMBL" id="KCZ97639.1"/>
    </source>
</evidence>
<dbReference type="RefSeq" id="WP_035600120.1">
    <property type="nucleotide sequence ID" value="NZ_ARYM01000017.1"/>
</dbReference>
<comment type="caution">
    <text evidence="1">The sequence shown here is derived from an EMBL/GenBank/DDBJ whole genome shotgun (WGS) entry which is preliminary data.</text>
</comment>
<dbReference type="Proteomes" id="UP000027100">
    <property type="component" value="Unassembled WGS sequence"/>
</dbReference>
<accession>A0A062VBL9</accession>
<dbReference type="OrthoDB" id="7628610at2"/>
<dbReference type="EMBL" id="ARYM01000017">
    <property type="protein sequence ID" value="KCZ97639.1"/>
    <property type="molecule type" value="Genomic_DNA"/>
</dbReference>
<organism evidence="1 2">
    <name type="scientific">Hyphomonas polymorpha PS728</name>
    <dbReference type="NCBI Taxonomy" id="1280954"/>
    <lineage>
        <taxon>Bacteria</taxon>
        <taxon>Pseudomonadati</taxon>
        <taxon>Pseudomonadota</taxon>
        <taxon>Alphaproteobacteria</taxon>
        <taxon>Hyphomonadales</taxon>
        <taxon>Hyphomonadaceae</taxon>
        <taxon>Hyphomonas</taxon>
    </lineage>
</organism>
<gene>
    <name evidence="1" type="ORF">HPO_14137</name>
</gene>
<sequence>MSDPVFSHLPRFDTVTGPRPAEWLRAMTAGECGAPPHPAPCEETATLPAAVKAEPVAVRPIPQETAALQATISSLAKAIERIEAEARQQTVDTVRAIAGQLFPELSRRFLAEEIGHHLPGLVPAAAPKVDIYAEPALAAQLQEITGRHPNLEGRCNIISREGQGDGRAEVSWRTGGATFDFDSLLTACLNDLGSTHKQNAEYK</sequence>
<protein>
    <recommendedName>
        <fullName evidence="3">Flagellar assembly protein FliH/Type III secretion system HrpE domain-containing protein</fullName>
    </recommendedName>
</protein>